<dbReference type="Proteomes" id="UP001303046">
    <property type="component" value="Unassembled WGS sequence"/>
</dbReference>
<protein>
    <submittedName>
        <fullName evidence="1">Uncharacterized protein</fullName>
    </submittedName>
</protein>
<organism evidence="1 2">
    <name type="scientific">Necator americanus</name>
    <name type="common">Human hookworm</name>
    <dbReference type="NCBI Taxonomy" id="51031"/>
    <lineage>
        <taxon>Eukaryota</taxon>
        <taxon>Metazoa</taxon>
        <taxon>Ecdysozoa</taxon>
        <taxon>Nematoda</taxon>
        <taxon>Chromadorea</taxon>
        <taxon>Rhabditida</taxon>
        <taxon>Rhabditina</taxon>
        <taxon>Rhabditomorpha</taxon>
        <taxon>Strongyloidea</taxon>
        <taxon>Ancylostomatidae</taxon>
        <taxon>Bunostominae</taxon>
        <taxon>Necator</taxon>
    </lineage>
</organism>
<evidence type="ECO:0000313" key="1">
    <source>
        <dbReference type="EMBL" id="KAK6737502.1"/>
    </source>
</evidence>
<gene>
    <name evidence="1" type="primary">Necator_chrII.g7713</name>
    <name evidence="1" type="ORF">RB195_019919</name>
</gene>
<comment type="caution">
    <text evidence="1">The sequence shown here is derived from an EMBL/GenBank/DDBJ whole genome shotgun (WGS) entry which is preliminary data.</text>
</comment>
<sequence>MDFTFHKRIRHFIASAPGTFVGVVDVEDPFFISSDNGVQPVESAVSGRQLSADVQASLAVAVALCMWEPLTEFFSPFREITVHCSRWTVNSQDWQQITAHLHMDAAPPDSSYGHPIGRTPEIR</sequence>
<accession>A0ABR1CIB0</accession>
<proteinExistence type="predicted"/>
<name>A0ABR1CIB0_NECAM</name>
<reference evidence="1 2" key="1">
    <citation type="submission" date="2023-08" db="EMBL/GenBank/DDBJ databases">
        <title>A Necator americanus chromosomal reference genome.</title>
        <authorList>
            <person name="Ilik V."/>
            <person name="Petrzelkova K.J."/>
            <person name="Pardy F."/>
            <person name="Fuh T."/>
            <person name="Niatou-Singa F.S."/>
            <person name="Gouil Q."/>
            <person name="Baker L."/>
            <person name="Ritchie M.E."/>
            <person name="Jex A.R."/>
            <person name="Gazzola D."/>
            <person name="Li H."/>
            <person name="Toshio Fujiwara R."/>
            <person name="Zhan B."/>
            <person name="Aroian R.V."/>
            <person name="Pafco B."/>
            <person name="Schwarz E.M."/>
        </authorList>
    </citation>
    <scope>NUCLEOTIDE SEQUENCE [LARGE SCALE GENOMIC DNA]</scope>
    <source>
        <strain evidence="1 2">Aroian</strain>
        <tissue evidence="1">Whole animal</tissue>
    </source>
</reference>
<keyword evidence="2" id="KW-1185">Reference proteome</keyword>
<evidence type="ECO:0000313" key="2">
    <source>
        <dbReference type="Proteomes" id="UP001303046"/>
    </source>
</evidence>
<dbReference type="EMBL" id="JAVFWL010000002">
    <property type="protein sequence ID" value="KAK6737502.1"/>
    <property type="molecule type" value="Genomic_DNA"/>
</dbReference>